<dbReference type="PANTHER" id="PTHR10984:SF25">
    <property type="entry name" value="ENDOPLASMIC RETICULUM-GOLGI INTERMEDIATE COMPARTMENT PROTEIN 3"/>
    <property type="match status" value="1"/>
</dbReference>
<dbReference type="Proteomes" id="UP000317494">
    <property type="component" value="Unassembled WGS sequence"/>
</dbReference>
<reference evidence="3 4" key="1">
    <citation type="journal article" date="2019" name="Sci. Rep.">
        <title>Comparative genomics of chytrid fungi reveal insights into the obligate biotrophic and pathogenic lifestyle of Synchytrium endobioticum.</title>
        <authorList>
            <person name="van de Vossenberg B.T.L.H."/>
            <person name="Warris S."/>
            <person name="Nguyen H.D.T."/>
            <person name="van Gent-Pelzer M.P.E."/>
            <person name="Joly D.L."/>
            <person name="van de Geest H.C."/>
            <person name="Bonants P.J.M."/>
            <person name="Smith D.S."/>
            <person name="Levesque C.A."/>
            <person name="van der Lee T.A.J."/>
        </authorList>
    </citation>
    <scope>NUCLEOTIDE SEQUENCE [LARGE SCALE GENOMIC DNA]</scope>
    <source>
        <strain evidence="3 4">MB42</strain>
    </source>
</reference>
<dbReference type="InterPro" id="IPR045888">
    <property type="entry name" value="Erv"/>
</dbReference>
<comment type="similarity">
    <text evidence="1">Belongs to the ERGIC family.</text>
</comment>
<comment type="caution">
    <text evidence="3">The sequence shown here is derived from an EMBL/GenBank/DDBJ whole genome shotgun (WGS) entry which is preliminary data.</text>
</comment>
<feature type="domain" description="Endoplasmic reticulum vesicle transporter C-terminal" evidence="2">
    <location>
        <begin position="2"/>
        <end position="173"/>
    </location>
</feature>
<dbReference type="GO" id="GO:0006890">
    <property type="term" value="P:retrograde vesicle-mediated transport, Golgi to endoplasmic reticulum"/>
    <property type="evidence" value="ECO:0007669"/>
    <property type="project" value="TreeGrafter"/>
</dbReference>
<gene>
    <name evidence="3" type="ORF">SeMB42_g06908</name>
</gene>
<dbReference type="EMBL" id="QEAN01000426">
    <property type="protein sequence ID" value="TPX37387.1"/>
    <property type="molecule type" value="Genomic_DNA"/>
</dbReference>
<evidence type="ECO:0000313" key="3">
    <source>
        <dbReference type="EMBL" id="TPX37387.1"/>
    </source>
</evidence>
<evidence type="ECO:0000259" key="2">
    <source>
        <dbReference type="Pfam" id="PF07970"/>
    </source>
</evidence>
<dbReference type="GO" id="GO:0005789">
    <property type="term" value="C:endoplasmic reticulum membrane"/>
    <property type="evidence" value="ECO:0007669"/>
    <property type="project" value="TreeGrafter"/>
</dbReference>
<evidence type="ECO:0000313" key="4">
    <source>
        <dbReference type="Proteomes" id="UP000317494"/>
    </source>
</evidence>
<evidence type="ECO:0000256" key="1">
    <source>
        <dbReference type="ARBA" id="ARBA00005648"/>
    </source>
</evidence>
<dbReference type="VEuPathDB" id="FungiDB:SeMB42_g06908"/>
<keyword evidence="4" id="KW-1185">Reference proteome</keyword>
<proteinExistence type="inferred from homology"/>
<name>A0A507C8K2_9FUNG</name>
<dbReference type="GO" id="GO:0030134">
    <property type="term" value="C:COPII-coated ER to Golgi transport vesicle"/>
    <property type="evidence" value="ECO:0007669"/>
    <property type="project" value="TreeGrafter"/>
</dbReference>
<organism evidence="3 4">
    <name type="scientific">Synchytrium endobioticum</name>
    <dbReference type="NCBI Taxonomy" id="286115"/>
    <lineage>
        <taxon>Eukaryota</taxon>
        <taxon>Fungi</taxon>
        <taxon>Fungi incertae sedis</taxon>
        <taxon>Chytridiomycota</taxon>
        <taxon>Chytridiomycota incertae sedis</taxon>
        <taxon>Chytridiomycetes</taxon>
        <taxon>Synchytriales</taxon>
        <taxon>Synchytriaceae</taxon>
        <taxon>Synchytrium</taxon>
    </lineage>
</organism>
<protein>
    <recommendedName>
        <fullName evidence="2">Endoplasmic reticulum vesicle transporter C-terminal domain-containing protein</fullName>
    </recommendedName>
</protein>
<dbReference type="STRING" id="286115.A0A507C8K2"/>
<dbReference type="Pfam" id="PF07970">
    <property type="entry name" value="COPIIcoated_ERV"/>
    <property type="match status" value="1"/>
</dbReference>
<dbReference type="GO" id="GO:0000139">
    <property type="term" value="C:Golgi membrane"/>
    <property type="evidence" value="ECO:0007669"/>
    <property type="project" value="TreeGrafter"/>
</dbReference>
<sequence>MQENEGCNVHGHIAVNKVAGNFHFAPGRSFQQSNMHVHDMGGMLAGKTYDFTHDIHALSFGESIGFHNPLDGSLKLQDPDAGAMIYQYFLKVVGTRIQYRNGTIINTNQFSVTEHSRDPSKTPQNSGLPGVFFNFDISPMLVLYTEYRKPLAHFMTDVCAIVGGVFTVAGMVDGAIYAAAKLKQKVELGKAI</sequence>
<dbReference type="AlphaFoldDB" id="A0A507C8K2"/>
<dbReference type="InterPro" id="IPR012936">
    <property type="entry name" value="Erv_C"/>
</dbReference>
<dbReference type="GO" id="GO:0006888">
    <property type="term" value="P:endoplasmic reticulum to Golgi vesicle-mediated transport"/>
    <property type="evidence" value="ECO:0007669"/>
    <property type="project" value="TreeGrafter"/>
</dbReference>
<dbReference type="PANTHER" id="PTHR10984">
    <property type="entry name" value="ENDOPLASMIC RETICULUM-GOLGI INTERMEDIATE COMPARTMENT PROTEIN"/>
    <property type="match status" value="1"/>
</dbReference>
<accession>A0A507C8K2</accession>